<dbReference type="InterPro" id="IPR052779">
    <property type="entry name" value="WDR62"/>
</dbReference>
<feature type="non-terminal residue" evidence="2">
    <location>
        <position position="415"/>
    </location>
</feature>
<dbReference type="InterPro" id="IPR036322">
    <property type="entry name" value="WD40_repeat_dom_sf"/>
</dbReference>
<comment type="caution">
    <text evidence="2">The sequence shown here is derived from an EMBL/GenBank/DDBJ whole genome shotgun (WGS) entry which is preliminary data.</text>
</comment>
<organism evidence="2 3">
    <name type="scientific">Streblomastix strix</name>
    <dbReference type="NCBI Taxonomy" id="222440"/>
    <lineage>
        <taxon>Eukaryota</taxon>
        <taxon>Metamonada</taxon>
        <taxon>Preaxostyla</taxon>
        <taxon>Oxymonadida</taxon>
        <taxon>Streblomastigidae</taxon>
        <taxon>Streblomastix</taxon>
    </lineage>
</organism>
<dbReference type="SMART" id="SM00320">
    <property type="entry name" value="WD40"/>
    <property type="match status" value="3"/>
</dbReference>
<feature type="compositionally biased region" description="Basic and acidic residues" evidence="1">
    <location>
        <begin position="1"/>
        <end position="20"/>
    </location>
</feature>
<feature type="region of interest" description="Disordered" evidence="1">
    <location>
        <begin position="65"/>
        <end position="91"/>
    </location>
</feature>
<feature type="compositionally biased region" description="Acidic residues" evidence="1">
    <location>
        <begin position="65"/>
        <end position="83"/>
    </location>
</feature>
<evidence type="ECO:0000256" key="1">
    <source>
        <dbReference type="SAM" id="MobiDB-lite"/>
    </source>
</evidence>
<dbReference type="Gene3D" id="2.130.10.10">
    <property type="entry name" value="YVTN repeat-like/Quinoprotein amine dehydrogenase"/>
    <property type="match status" value="2"/>
</dbReference>
<dbReference type="EMBL" id="SNRW01032010">
    <property type="protein sequence ID" value="KAA6357037.1"/>
    <property type="molecule type" value="Genomic_DNA"/>
</dbReference>
<dbReference type="OrthoDB" id="6154712at2759"/>
<sequence length="415" mass="46950">KGSKDGQLKQDKDITDKSNRNIDNNAEEMEREGKSPYLLASGSHDKYFHVFSVMIGTQEDKDCQDIEDEDEQYEEEEEDNEFDDKERHQNHKLQQHSICHIGSRGAYIPVYSCNDHKATISSVRFAPHSTLVTCSTDHSICFRTVKRGLGKADKLLYTTFSSTQQSSRLLFQQKTPSPSNPAEASEFFAQEAIDIGLKAANEENLSVQLISRQRATLSKAQSRFLDSVVDWNGDSIITALQSERLICWNAKSGEAGFTKKFDQQKLEPIRVAIDPSETYIAVSCSDFRIHIYNISNKQYTHQKVQQQGTQGEQIKNILQIHTSNSDINSQQPNDKQQYFYEVTSTPAHAEVVTALSFTQNGRKLIVGTANGIILVYRLPPLVQMTIRQVMEQRGVQFDVEGDIEITLGNTRNSKK</sequence>
<accession>A0A5J4TFT5</accession>
<evidence type="ECO:0000313" key="3">
    <source>
        <dbReference type="Proteomes" id="UP000324800"/>
    </source>
</evidence>
<name>A0A5J4TFT5_9EUKA</name>
<dbReference type="InterPro" id="IPR015943">
    <property type="entry name" value="WD40/YVTN_repeat-like_dom_sf"/>
</dbReference>
<dbReference type="InterPro" id="IPR001680">
    <property type="entry name" value="WD40_rpt"/>
</dbReference>
<dbReference type="Proteomes" id="UP000324800">
    <property type="component" value="Unassembled WGS sequence"/>
</dbReference>
<feature type="region of interest" description="Disordered" evidence="1">
    <location>
        <begin position="1"/>
        <end position="38"/>
    </location>
</feature>
<dbReference type="SUPFAM" id="SSF50978">
    <property type="entry name" value="WD40 repeat-like"/>
    <property type="match status" value="1"/>
</dbReference>
<dbReference type="PANTHER" id="PTHR45589">
    <property type="entry name" value="WD REPEAT DOMAIN 62, ISOFORM G"/>
    <property type="match status" value="1"/>
</dbReference>
<gene>
    <name evidence="2" type="ORF">EZS28_047436</name>
</gene>
<dbReference type="AlphaFoldDB" id="A0A5J4TFT5"/>
<reference evidence="2 3" key="1">
    <citation type="submission" date="2019-03" db="EMBL/GenBank/DDBJ databases">
        <title>Single cell metagenomics reveals metabolic interactions within the superorganism composed of flagellate Streblomastix strix and complex community of Bacteroidetes bacteria on its surface.</title>
        <authorList>
            <person name="Treitli S.C."/>
            <person name="Kolisko M."/>
            <person name="Husnik F."/>
            <person name="Keeling P."/>
            <person name="Hampl V."/>
        </authorList>
    </citation>
    <scope>NUCLEOTIDE SEQUENCE [LARGE SCALE GENOMIC DNA]</scope>
    <source>
        <strain evidence="2">ST1C</strain>
    </source>
</reference>
<proteinExistence type="predicted"/>
<evidence type="ECO:0000313" key="2">
    <source>
        <dbReference type="EMBL" id="KAA6357037.1"/>
    </source>
</evidence>
<dbReference type="PANTHER" id="PTHR45589:SF1">
    <property type="entry name" value="WD REPEAT DOMAIN 62, ISOFORM G"/>
    <property type="match status" value="1"/>
</dbReference>
<feature type="non-terminal residue" evidence="2">
    <location>
        <position position="1"/>
    </location>
</feature>
<protein>
    <submittedName>
        <fullName evidence="2">Uncharacterized protein</fullName>
    </submittedName>
</protein>
<dbReference type="Pfam" id="PF00400">
    <property type="entry name" value="WD40"/>
    <property type="match status" value="2"/>
</dbReference>